<dbReference type="InterPro" id="IPR001173">
    <property type="entry name" value="Glyco_trans_2-like"/>
</dbReference>
<organism evidence="2 3">
    <name type="scientific">Candidatus Woesebacteria bacterium RIFOXYA1_FULL_40_18</name>
    <dbReference type="NCBI Taxonomy" id="1802532"/>
    <lineage>
        <taxon>Bacteria</taxon>
        <taxon>Candidatus Woeseibacteriota</taxon>
    </lineage>
</organism>
<dbReference type="PANTHER" id="PTHR48090:SF7">
    <property type="entry name" value="RFBJ PROTEIN"/>
    <property type="match status" value="1"/>
</dbReference>
<dbReference type="Gene3D" id="3.90.550.10">
    <property type="entry name" value="Spore Coat Polysaccharide Biosynthesis Protein SpsA, Chain A"/>
    <property type="match status" value="1"/>
</dbReference>
<dbReference type="SUPFAM" id="SSF53448">
    <property type="entry name" value="Nucleotide-diphospho-sugar transferases"/>
    <property type="match status" value="1"/>
</dbReference>
<dbReference type="InterPro" id="IPR050256">
    <property type="entry name" value="Glycosyltransferase_2"/>
</dbReference>
<gene>
    <name evidence="2" type="ORF">A2210_01985</name>
</gene>
<dbReference type="AlphaFoldDB" id="A0A1F8CHY0"/>
<proteinExistence type="predicted"/>
<evidence type="ECO:0000259" key="1">
    <source>
        <dbReference type="Pfam" id="PF00535"/>
    </source>
</evidence>
<dbReference type="InterPro" id="IPR029044">
    <property type="entry name" value="Nucleotide-diphossugar_trans"/>
</dbReference>
<dbReference type="Pfam" id="PF00535">
    <property type="entry name" value="Glycos_transf_2"/>
    <property type="match status" value="1"/>
</dbReference>
<evidence type="ECO:0000313" key="3">
    <source>
        <dbReference type="Proteomes" id="UP000177855"/>
    </source>
</evidence>
<accession>A0A1F8CHY0</accession>
<evidence type="ECO:0000313" key="2">
    <source>
        <dbReference type="EMBL" id="OGM75967.1"/>
    </source>
</evidence>
<dbReference type="CDD" id="cd04179">
    <property type="entry name" value="DPM_DPG-synthase_like"/>
    <property type="match status" value="1"/>
</dbReference>
<comment type="caution">
    <text evidence="2">The sequence shown here is derived from an EMBL/GenBank/DDBJ whole genome shotgun (WGS) entry which is preliminary data.</text>
</comment>
<feature type="domain" description="Glycosyltransferase 2-like" evidence="1">
    <location>
        <begin position="11"/>
        <end position="175"/>
    </location>
</feature>
<dbReference type="PANTHER" id="PTHR48090">
    <property type="entry name" value="UNDECAPRENYL-PHOSPHATE 4-DEOXY-4-FORMAMIDO-L-ARABINOSE TRANSFERASE-RELATED"/>
    <property type="match status" value="1"/>
</dbReference>
<protein>
    <recommendedName>
        <fullName evidence="1">Glycosyltransferase 2-like domain-containing protein</fullName>
    </recommendedName>
</protein>
<sequence length="251" mass="28667">MAKIKAPPKVSVVIPAKDEEHNIEILLKRLRKVIGKIKGFKKNDFEIIVVCDNCKDKTEIKAKKHGVKTIRRTGNPGKSKALIEGFKTSKGEILVAMDADLSHLPEELPKLLKKLSSREKIGLVIASRFAGKSDDTTFIREIGGRVFNILMNILFQTNLTDAINGYKVFERHIFDNFSFTSEGYAIEIELIANTLRAKKKVAEIPSYEAKRMFDQVKSKVIKDGWIFFKEILSEGWQYNLEKLNKFINHDR</sequence>
<dbReference type="Proteomes" id="UP000177855">
    <property type="component" value="Unassembled WGS sequence"/>
</dbReference>
<reference evidence="2 3" key="1">
    <citation type="journal article" date="2016" name="Nat. Commun.">
        <title>Thousands of microbial genomes shed light on interconnected biogeochemical processes in an aquifer system.</title>
        <authorList>
            <person name="Anantharaman K."/>
            <person name="Brown C.T."/>
            <person name="Hug L.A."/>
            <person name="Sharon I."/>
            <person name="Castelle C.J."/>
            <person name="Probst A.J."/>
            <person name="Thomas B.C."/>
            <person name="Singh A."/>
            <person name="Wilkins M.J."/>
            <person name="Karaoz U."/>
            <person name="Brodie E.L."/>
            <person name="Williams K.H."/>
            <person name="Hubbard S.S."/>
            <person name="Banfield J.F."/>
        </authorList>
    </citation>
    <scope>NUCLEOTIDE SEQUENCE [LARGE SCALE GENOMIC DNA]</scope>
</reference>
<dbReference type="STRING" id="1802532.A2210_01985"/>
<name>A0A1F8CHY0_9BACT</name>
<dbReference type="EMBL" id="MGHS01000044">
    <property type="protein sequence ID" value="OGM75967.1"/>
    <property type="molecule type" value="Genomic_DNA"/>
</dbReference>